<sequence length="99" mass="10845">MSHRDNSLKSSIIELAPNIYGVIPLISAWSQAFFEKKFYHLYFLWINAQTPAAKALHGIAATIGHSVTCSSSIVSLQNVLLPGNIVCKMPRACSKGRVD</sequence>
<evidence type="ECO:0000313" key="2">
    <source>
        <dbReference type="Proteomes" id="UP000247480"/>
    </source>
</evidence>
<organism evidence="1 2">
    <name type="scientific">Pseudomonas syringae pv. actinidiae</name>
    <dbReference type="NCBI Taxonomy" id="103796"/>
    <lineage>
        <taxon>Bacteria</taxon>
        <taxon>Pseudomonadati</taxon>
        <taxon>Pseudomonadota</taxon>
        <taxon>Gammaproteobacteria</taxon>
        <taxon>Pseudomonadales</taxon>
        <taxon>Pseudomonadaceae</taxon>
        <taxon>Pseudomonas</taxon>
        <taxon>Pseudomonas syringae</taxon>
    </lineage>
</organism>
<keyword evidence="1" id="KW-0489">Methyltransferase</keyword>
<protein>
    <submittedName>
        <fullName evidence="1">Precorrin-3B methylase</fullName>
    </submittedName>
</protein>
<dbReference type="Proteomes" id="UP000247480">
    <property type="component" value="Unassembled WGS sequence"/>
</dbReference>
<dbReference type="AlphaFoldDB" id="A0A2V0QL91"/>
<evidence type="ECO:0000313" key="1">
    <source>
        <dbReference type="EMBL" id="GBH13709.1"/>
    </source>
</evidence>
<dbReference type="GO" id="GO:0032259">
    <property type="term" value="P:methylation"/>
    <property type="evidence" value="ECO:0007669"/>
    <property type="project" value="UniProtKB-KW"/>
</dbReference>
<comment type="caution">
    <text evidence="1">The sequence shown here is derived from an EMBL/GenBank/DDBJ whole genome shotgun (WGS) entry which is preliminary data.</text>
</comment>
<gene>
    <name evidence="1" type="ORF">KPSA1_07202</name>
</gene>
<dbReference type="GO" id="GO:0008168">
    <property type="term" value="F:methyltransferase activity"/>
    <property type="evidence" value="ECO:0007669"/>
    <property type="project" value="UniProtKB-KW"/>
</dbReference>
<name>A0A2V0QL91_PSESF</name>
<dbReference type="EMBL" id="BGJZ01000368">
    <property type="protein sequence ID" value="GBH13709.1"/>
    <property type="molecule type" value="Genomic_DNA"/>
</dbReference>
<accession>A0A2V0QL91</accession>
<keyword evidence="1" id="KW-0808">Transferase</keyword>
<reference evidence="1 2" key="1">
    <citation type="submission" date="2018-04" db="EMBL/GenBank/DDBJ databases">
        <title>Draft genome sequence of Pseudomonas syringae pv. actinidiae biovar 1 strains isolated from kiwifruit in Kagawa prefecture.</title>
        <authorList>
            <person name="Tabuchi M."/>
            <person name="Saito M."/>
            <person name="Fujiwara S."/>
            <person name="Sasa N."/>
            <person name="Akimitsu K."/>
            <person name="Gomi K."/>
            <person name="Konishi-Sugita S."/>
            <person name="Hamano K."/>
            <person name="Kataoka I."/>
        </authorList>
    </citation>
    <scope>NUCLEOTIDE SEQUENCE [LARGE SCALE GENOMIC DNA]</scope>
    <source>
        <strain evidence="1 2">MAFF212206</strain>
    </source>
</reference>
<proteinExistence type="predicted"/>